<evidence type="ECO:0000313" key="2">
    <source>
        <dbReference type="EMBL" id="OWZ82751.1"/>
    </source>
</evidence>
<dbReference type="RefSeq" id="WP_089024546.1">
    <property type="nucleotide sequence ID" value="NZ_NIQC01000044.1"/>
</dbReference>
<dbReference type="Proteomes" id="UP000214588">
    <property type="component" value="Unassembled WGS sequence"/>
</dbReference>
<organism evidence="2 3">
    <name type="scientific">Natranaerobius trueperi</name>
    <dbReference type="NCBI Taxonomy" id="759412"/>
    <lineage>
        <taxon>Bacteria</taxon>
        <taxon>Bacillati</taxon>
        <taxon>Bacillota</taxon>
        <taxon>Clostridia</taxon>
        <taxon>Natranaerobiales</taxon>
        <taxon>Natranaerobiaceae</taxon>
        <taxon>Natranaerobius</taxon>
    </lineage>
</organism>
<comment type="caution">
    <text evidence="2">The sequence shown here is derived from an EMBL/GenBank/DDBJ whole genome shotgun (WGS) entry which is preliminary data.</text>
</comment>
<keyword evidence="3" id="KW-1185">Reference proteome</keyword>
<feature type="transmembrane region" description="Helical" evidence="1">
    <location>
        <begin position="40"/>
        <end position="64"/>
    </location>
</feature>
<accession>A0A226BV46</accession>
<keyword evidence="1" id="KW-0812">Transmembrane</keyword>
<proteinExistence type="predicted"/>
<dbReference type="AlphaFoldDB" id="A0A226BV46"/>
<name>A0A226BV46_9FIRM</name>
<gene>
    <name evidence="2" type="ORF">CDO51_12430</name>
</gene>
<keyword evidence="1" id="KW-1133">Transmembrane helix</keyword>
<dbReference type="EMBL" id="NIQC01000044">
    <property type="protein sequence ID" value="OWZ82751.1"/>
    <property type="molecule type" value="Genomic_DNA"/>
</dbReference>
<evidence type="ECO:0000256" key="1">
    <source>
        <dbReference type="SAM" id="Phobius"/>
    </source>
</evidence>
<keyword evidence="1" id="KW-0472">Membrane</keyword>
<reference evidence="2 3" key="1">
    <citation type="submission" date="2017-06" db="EMBL/GenBank/DDBJ databases">
        <title>Draft Genome Sequence of Natranaerobius trueperi halophilic, alkalithermophilic bacteria from soda lakes.</title>
        <authorList>
            <person name="Zhao B."/>
        </authorList>
    </citation>
    <scope>NUCLEOTIDE SEQUENCE [LARGE SCALE GENOMIC DNA]</scope>
    <source>
        <strain evidence="2 3">DSM 18760</strain>
    </source>
</reference>
<evidence type="ECO:0000313" key="3">
    <source>
        <dbReference type="Proteomes" id="UP000214588"/>
    </source>
</evidence>
<protein>
    <submittedName>
        <fullName evidence="2">Uncharacterized protein</fullName>
    </submittedName>
</protein>
<sequence>MDRHDLTLHDPTEDYSFIQTFLDLAEGNVSLVLNELIDGAIINSGLIFSDLLSIVSPVVLLVSFSNL</sequence>